<name>A0ABR9U0G0_9NOSO</name>
<dbReference type="CDD" id="cd01146">
    <property type="entry name" value="FhuD"/>
    <property type="match status" value="1"/>
</dbReference>
<dbReference type="PROSITE" id="PS50983">
    <property type="entry name" value="FE_B12_PBP"/>
    <property type="match status" value="1"/>
</dbReference>
<evidence type="ECO:0000256" key="2">
    <source>
        <dbReference type="ARBA" id="ARBA00008814"/>
    </source>
</evidence>
<protein>
    <submittedName>
        <fullName evidence="6">Iron-siderophore ABC transporter substrate-binding protein</fullName>
    </submittedName>
</protein>
<keyword evidence="4" id="KW-0732">Signal</keyword>
<keyword evidence="7" id="KW-1185">Reference proteome</keyword>
<dbReference type="InterPro" id="IPR051313">
    <property type="entry name" value="Bact_iron-sidero_bind"/>
</dbReference>
<dbReference type="PANTHER" id="PTHR30532:SF25">
    <property type="entry name" value="IRON(III) DICITRATE-BINDING PERIPLASMIC PROTEIN"/>
    <property type="match status" value="1"/>
</dbReference>
<dbReference type="Gene3D" id="3.40.50.1980">
    <property type="entry name" value="Nitrogenase molybdenum iron protein domain"/>
    <property type="match status" value="2"/>
</dbReference>
<feature type="domain" description="Fe/B12 periplasmic-binding" evidence="5">
    <location>
        <begin position="12"/>
        <end position="277"/>
    </location>
</feature>
<gene>
    <name evidence="6" type="ORF">IQ229_13140</name>
</gene>
<accession>A0ABR9U0G0</accession>
<proteinExistence type="inferred from homology"/>
<evidence type="ECO:0000256" key="1">
    <source>
        <dbReference type="ARBA" id="ARBA00004196"/>
    </source>
</evidence>
<evidence type="ECO:0000256" key="4">
    <source>
        <dbReference type="ARBA" id="ARBA00022729"/>
    </source>
</evidence>
<dbReference type="Pfam" id="PF01497">
    <property type="entry name" value="Peripla_BP_2"/>
    <property type="match status" value="1"/>
</dbReference>
<comment type="similarity">
    <text evidence="2">Belongs to the bacterial solute-binding protein 8 family.</text>
</comment>
<dbReference type="PANTHER" id="PTHR30532">
    <property type="entry name" value="IRON III DICITRATE-BINDING PERIPLASMIC PROTEIN"/>
    <property type="match status" value="1"/>
</dbReference>
<organism evidence="6 7">
    <name type="scientific">Nostoc cf. edaphicum LEGE 07299</name>
    <dbReference type="NCBI Taxonomy" id="2777974"/>
    <lineage>
        <taxon>Bacteria</taxon>
        <taxon>Bacillati</taxon>
        <taxon>Cyanobacteriota</taxon>
        <taxon>Cyanophyceae</taxon>
        <taxon>Nostocales</taxon>
        <taxon>Nostocaceae</taxon>
        <taxon>Nostoc</taxon>
    </lineage>
</organism>
<evidence type="ECO:0000313" key="6">
    <source>
        <dbReference type="EMBL" id="MBE9105852.1"/>
    </source>
</evidence>
<evidence type="ECO:0000256" key="3">
    <source>
        <dbReference type="ARBA" id="ARBA00022448"/>
    </source>
</evidence>
<evidence type="ECO:0000259" key="5">
    <source>
        <dbReference type="PROSITE" id="PS50983"/>
    </source>
</evidence>
<keyword evidence="3" id="KW-0813">Transport</keyword>
<comment type="subcellular location">
    <subcellularLocation>
        <location evidence="1">Cell envelope</location>
    </subcellularLocation>
</comment>
<dbReference type="InterPro" id="IPR002491">
    <property type="entry name" value="ABC_transptr_periplasmic_BD"/>
</dbReference>
<comment type="caution">
    <text evidence="6">The sequence shown here is derived from an EMBL/GenBank/DDBJ whole genome shotgun (WGS) entry which is preliminary data.</text>
</comment>
<dbReference type="SUPFAM" id="SSF53807">
    <property type="entry name" value="Helical backbone' metal receptor"/>
    <property type="match status" value="1"/>
</dbReference>
<reference evidence="6 7" key="1">
    <citation type="submission" date="2020-10" db="EMBL/GenBank/DDBJ databases">
        <authorList>
            <person name="Castelo-Branco R."/>
            <person name="Eusebio N."/>
            <person name="Adriana R."/>
            <person name="Vieira A."/>
            <person name="Brugerolle De Fraissinette N."/>
            <person name="Rezende De Castro R."/>
            <person name="Schneider M.P."/>
            <person name="Vasconcelos V."/>
            <person name="Leao P.N."/>
        </authorList>
    </citation>
    <scope>NUCLEOTIDE SEQUENCE [LARGE SCALE GENOMIC DNA]</scope>
    <source>
        <strain evidence="6 7">LEGE 07299</strain>
    </source>
</reference>
<sequence>MGETCIPTAPKRIITLSALTLNNALLLGVKPLGSTHFLDDHKLLISNGIEYLGPSQPNLEKISLLKPDLILGWENLDKSVYPLLSKIAPTVLGKFKEPLDWSKHFDFVAQVLGKEKEAKEAWQNYYKKIETLKIALGIDAASLKENGYQGQKISFIHAHSGNRGVESDVKNSFAGSILDTVGLQRPTAQNINAYYGSISISEEELEKADGDVLFVSIYRNNAKEAFAKIQKSPLWKRLNAVQKNHVYLVDTSTWTGSSLPAANAVLDDLYKYLVNAP</sequence>
<dbReference type="EMBL" id="JADEXF010000385">
    <property type="protein sequence ID" value="MBE9105852.1"/>
    <property type="molecule type" value="Genomic_DNA"/>
</dbReference>
<evidence type="ECO:0000313" key="7">
    <source>
        <dbReference type="Proteomes" id="UP000647836"/>
    </source>
</evidence>
<dbReference type="Proteomes" id="UP000647836">
    <property type="component" value="Unassembled WGS sequence"/>
</dbReference>